<organism evidence="2">
    <name type="scientific">Moorella thermoacetica Y72</name>
    <dbReference type="NCBI Taxonomy" id="1325331"/>
    <lineage>
        <taxon>Bacteria</taxon>
        <taxon>Bacillati</taxon>
        <taxon>Bacillota</taxon>
        <taxon>Clostridia</taxon>
        <taxon>Neomoorellales</taxon>
        <taxon>Neomoorellaceae</taxon>
        <taxon>Neomoorella</taxon>
    </lineage>
</organism>
<dbReference type="Proteomes" id="UP000063718">
    <property type="component" value="Unassembled WGS sequence"/>
</dbReference>
<gene>
    <name evidence="2" type="ORF">MTY_0985</name>
</gene>
<name>A0A0S6U953_NEOTH</name>
<reference evidence="2" key="1">
    <citation type="journal article" date="2014" name="Gene">
        <title>Genome-guided analysis of transformation efficiency and carbon dioxide assimilation by Moorella thermoacetica Y72.</title>
        <authorList>
            <person name="Tsukahara K."/>
            <person name="Kita A."/>
            <person name="Nakashimada Y."/>
            <person name="Hoshino T."/>
            <person name="Murakami K."/>
        </authorList>
    </citation>
    <scope>NUCLEOTIDE SEQUENCE [LARGE SCALE GENOMIC DNA]</scope>
    <source>
        <strain evidence="2">Y72</strain>
    </source>
</reference>
<dbReference type="EMBL" id="DF238840">
    <property type="protein sequence ID" value="GAF25649.1"/>
    <property type="molecule type" value="Genomic_DNA"/>
</dbReference>
<proteinExistence type="predicted"/>
<feature type="compositionally biased region" description="Basic and acidic residues" evidence="1">
    <location>
        <begin position="18"/>
        <end position="31"/>
    </location>
</feature>
<evidence type="ECO:0000313" key="2">
    <source>
        <dbReference type="EMBL" id="GAF25649.1"/>
    </source>
</evidence>
<evidence type="ECO:0000256" key="1">
    <source>
        <dbReference type="SAM" id="MobiDB-lite"/>
    </source>
</evidence>
<feature type="compositionally biased region" description="Basic and acidic residues" evidence="1">
    <location>
        <begin position="1"/>
        <end position="10"/>
    </location>
</feature>
<sequence>MEVESNKSDIQEVFGEWPGKRSYKEGSARQY</sequence>
<dbReference type="AlphaFoldDB" id="A0A0S6U953"/>
<feature type="region of interest" description="Disordered" evidence="1">
    <location>
        <begin position="1"/>
        <end position="31"/>
    </location>
</feature>
<protein>
    <submittedName>
        <fullName evidence="2">Uncharacterized protein</fullName>
    </submittedName>
</protein>
<accession>A0A0S6U953</accession>